<evidence type="ECO:0000313" key="1">
    <source>
        <dbReference type="EMBL" id="KAK5914809.1"/>
    </source>
</evidence>
<name>A0AAN8HFX5_9TELE</name>
<organism evidence="1 2">
    <name type="scientific">Champsocephalus esox</name>
    <name type="common">pike icefish</name>
    <dbReference type="NCBI Taxonomy" id="159716"/>
    <lineage>
        <taxon>Eukaryota</taxon>
        <taxon>Metazoa</taxon>
        <taxon>Chordata</taxon>
        <taxon>Craniata</taxon>
        <taxon>Vertebrata</taxon>
        <taxon>Euteleostomi</taxon>
        <taxon>Actinopterygii</taxon>
        <taxon>Neopterygii</taxon>
        <taxon>Teleostei</taxon>
        <taxon>Neoteleostei</taxon>
        <taxon>Acanthomorphata</taxon>
        <taxon>Eupercaria</taxon>
        <taxon>Perciformes</taxon>
        <taxon>Notothenioidei</taxon>
        <taxon>Channichthyidae</taxon>
        <taxon>Champsocephalus</taxon>
    </lineage>
</organism>
<keyword evidence="2" id="KW-1185">Reference proteome</keyword>
<dbReference type="EMBL" id="JAULUE010002046">
    <property type="protein sequence ID" value="KAK5914809.1"/>
    <property type="molecule type" value="Genomic_DNA"/>
</dbReference>
<accession>A0AAN8HFX5</accession>
<gene>
    <name evidence="1" type="ORF">CesoFtcFv8_000460</name>
</gene>
<dbReference type="Proteomes" id="UP001335648">
    <property type="component" value="Unassembled WGS sequence"/>
</dbReference>
<dbReference type="AlphaFoldDB" id="A0AAN8HFX5"/>
<reference evidence="1 2" key="1">
    <citation type="journal article" date="2023" name="Mol. Biol. Evol.">
        <title>Genomics of Secondarily Temperate Adaptation in the Only Non-Antarctic Icefish.</title>
        <authorList>
            <person name="Rivera-Colon A.G."/>
            <person name="Rayamajhi N."/>
            <person name="Minhas B.F."/>
            <person name="Madrigal G."/>
            <person name="Bilyk K.T."/>
            <person name="Yoon V."/>
            <person name="Hune M."/>
            <person name="Gregory S."/>
            <person name="Cheng C.H.C."/>
            <person name="Catchen J.M."/>
        </authorList>
    </citation>
    <scope>NUCLEOTIDE SEQUENCE [LARGE SCALE GENOMIC DNA]</scope>
    <source>
        <strain evidence="1">JC2023a</strain>
    </source>
</reference>
<proteinExistence type="predicted"/>
<protein>
    <submittedName>
        <fullName evidence="1">Uncharacterized protein</fullName>
    </submittedName>
</protein>
<sequence length="87" mass="9613">MRLDGCTSEMHIHALMMSPSATELTDLHRVSCQRKEWTPPVLCGKLPSGGLVFDGEIKAVFVDLHLGWLPPPVAQPTSPMPHRGRRS</sequence>
<comment type="caution">
    <text evidence="1">The sequence shown here is derived from an EMBL/GenBank/DDBJ whole genome shotgun (WGS) entry which is preliminary data.</text>
</comment>
<evidence type="ECO:0000313" key="2">
    <source>
        <dbReference type="Proteomes" id="UP001335648"/>
    </source>
</evidence>